<evidence type="ECO:0000313" key="2">
    <source>
        <dbReference type="Proteomes" id="UP000535937"/>
    </source>
</evidence>
<dbReference type="AlphaFoldDB" id="A0A7W4Z9R3"/>
<sequence>MNSSNENKLSDEILSAFLDAELPQVEMERVRQRLCDDETLSDRLAELAGVDQLLAVTYSSIDERPLPEAVTAMLAEESPPRPAQVIQFPLWRRAHEQLQRHAGLAAAVTLAIGLGAGWLLPDQRQSADNAWQAVATTLEHAPSGKTQELADGRQLTPRLTFISRQGDYCRQYQVVSGTRGSENIACRSGDGEWQLTASVQQDAIQEPGTYRTASGGSLLDSALDAMVATDIDPGTEAKIIAEDWNKTPARPSAQ</sequence>
<keyword evidence="2" id="KW-1185">Reference proteome</keyword>
<dbReference type="RefSeq" id="WP_183457966.1">
    <property type="nucleotide sequence ID" value="NZ_JACHWZ010000005.1"/>
</dbReference>
<gene>
    <name evidence="1" type="ORF">FHS09_001328</name>
</gene>
<accession>A0A7W4Z9R3</accession>
<dbReference type="EMBL" id="JACHWZ010000005">
    <property type="protein sequence ID" value="MBB3060509.1"/>
    <property type="molecule type" value="Genomic_DNA"/>
</dbReference>
<name>A0A7W4Z9R3_9GAMM</name>
<proteinExistence type="predicted"/>
<evidence type="ECO:0000313" key="1">
    <source>
        <dbReference type="EMBL" id="MBB3060509.1"/>
    </source>
</evidence>
<comment type="caution">
    <text evidence="1">The sequence shown here is derived from an EMBL/GenBank/DDBJ whole genome shotgun (WGS) entry which is preliminary data.</text>
</comment>
<reference evidence="1 2" key="1">
    <citation type="submission" date="2020-08" db="EMBL/GenBank/DDBJ databases">
        <title>Genomic Encyclopedia of Type Strains, Phase III (KMG-III): the genomes of soil and plant-associated and newly described type strains.</title>
        <authorList>
            <person name="Whitman W."/>
        </authorList>
    </citation>
    <scope>NUCLEOTIDE SEQUENCE [LARGE SCALE GENOMIC DNA]</scope>
    <source>
        <strain evidence="1 2">CECT 8799</strain>
    </source>
</reference>
<protein>
    <submittedName>
        <fullName evidence="1">Negative regulator of sigma E activity</fullName>
    </submittedName>
</protein>
<organism evidence="1 2">
    <name type="scientific">Microbulbifer rhizosphaerae</name>
    <dbReference type="NCBI Taxonomy" id="1562603"/>
    <lineage>
        <taxon>Bacteria</taxon>
        <taxon>Pseudomonadati</taxon>
        <taxon>Pseudomonadota</taxon>
        <taxon>Gammaproteobacteria</taxon>
        <taxon>Cellvibrionales</taxon>
        <taxon>Microbulbiferaceae</taxon>
        <taxon>Microbulbifer</taxon>
    </lineage>
</organism>
<dbReference type="Proteomes" id="UP000535937">
    <property type="component" value="Unassembled WGS sequence"/>
</dbReference>